<gene>
    <name evidence="4" type="ORF">CDD80_2596</name>
</gene>
<evidence type="ECO:0000313" key="4">
    <source>
        <dbReference type="EMBL" id="PHH75156.1"/>
    </source>
</evidence>
<dbReference type="PIRSF" id="PIRSF005250">
    <property type="entry name" value="UCP005250"/>
    <property type="match status" value="1"/>
</dbReference>
<dbReference type="EMBL" id="NJES01000232">
    <property type="protein sequence ID" value="PHH75156.1"/>
    <property type="molecule type" value="Genomic_DNA"/>
</dbReference>
<feature type="domain" description="TTI1 C-terminal TPR" evidence="3">
    <location>
        <begin position="725"/>
        <end position="915"/>
    </location>
</feature>
<dbReference type="Pfam" id="PF24181">
    <property type="entry name" value="TPR_TTI1_C"/>
    <property type="match status" value="1"/>
</dbReference>
<sequence>MSAGRDRNALFLELKPCLVQVTQLANRNSLDSAENRQLLELTSQIHAILQEQVDQKPEALDDILAEYAFFPLSHVFGQIDRFSFPLIENCFKILRILIAYGWKSKISAQLLQQILSFLTLVIDGNPASGNKRDLPEETALEAFRTKTILFNTAALSPAAAAGLAEQAANPILGHSVTVMLDSAADGPSPMIQRESLLSLQGLYVALRDHEAMAKFLPGIVSSLTKILSQPNRHKTAVLVQALRALQTVLTRALGDVRTRSILARAQGQAPNVESDESKILSPAWLNATVSQVKLALSTVMKLRKLEADSVREAVWKLCIALLDECHTTLSNCSPLLVESAMILELHSDERNPAQVQFDETNLGQTSLQHLANIYPELGETVKITLYNWLSSLPRVMQMDDDDKKRVAVQSLTNGMGIFRSLCLESTTLDELLSASLKDSMVSLLLASPQRPTPGGELLLHDGTLTLEMSTSNERFRSVLFARESHKELRTGLVSLLNALGSESQKAQVAAGLMECVRESSSADQVAAMWLCFELIKATDQSSREMDALFDLSSFDGPASNTEVVFDDLYTFAVQVLESHADRGSMDWRCEALSIEVAAYAARKLGRSFRPELIDVLFPIATFLGSMNSALQHHAVAALNDIASSVQYSSVADLIIDNVDYMVNSVALRLNTLDISPASMQVLLMMIRLAGARLVPFLDDVVDSIFAALENYHGYPILVESLFAVLKEMVDQASKTDRSLLTDGERTAINHKKQPWKDPGIDGLLEFLDKRKERREREAAEDAEILKGHPQEPWKSPLEEDDGEDSGSPHDAEPNEEKPPNSPTYQLVLRIAYLTQHYLTSASPMLRKSLLELITAACKLLAGDEDSFLPLVNAVWPVVISRLYDEEAFVSIEACSALSSLCQAAGDFMGSRFKTEWADGLHKWCRTAKQQSSGGSTRFRAAKQGGPKAGDAILIPVSSAGGSREKDMVLEAQEPGSASSLGQHSSPARIWAAAVKLLTSMVSYVRVEAVMFDDILDLLSDVLEKNSEVREALETVNADAVWLVRYERGYIEPLPTPKAEGFTFVEMKRMPRN</sequence>
<keyword evidence="5" id="KW-1185">Reference proteome</keyword>
<dbReference type="InterPro" id="IPR016024">
    <property type="entry name" value="ARM-type_fold"/>
</dbReference>
<evidence type="ECO:0008006" key="6">
    <source>
        <dbReference type="Google" id="ProtNLM"/>
    </source>
</evidence>
<evidence type="ECO:0000256" key="1">
    <source>
        <dbReference type="SAM" id="MobiDB-lite"/>
    </source>
</evidence>
<dbReference type="STRING" id="2004952.A0A2C5Z571"/>
<dbReference type="PANTHER" id="PTHR18460:SF3">
    <property type="entry name" value="TELO2-INTERACTING PROTEIN 1 HOMOLOG"/>
    <property type="match status" value="1"/>
</dbReference>
<name>A0A2C5Z571_9HYPO</name>
<dbReference type="PANTHER" id="PTHR18460">
    <property type="entry name" value="TEL2 INTERACTING PROTEIN 1 TTI1 FAMILY MEMBER"/>
    <property type="match status" value="1"/>
</dbReference>
<feature type="domain" description="TTI1 N-terminal TPR" evidence="2">
    <location>
        <begin position="11"/>
        <end position="343"/>
    </location>
</feature>
<feature type="compositionally biased region" description="Basic and acidic residues" evidence="1">
    <location>
        <begin position="777"/>
        <end position="791"/>
    </location>
</feature>
<reference evidence="4 5" key="1">
    <citation type="submission" date="2017-06" db="EMBL/GenBank/DDBJ databases">
        <title>Ant-infecting Ophiocordyceps genomes reveal a high diversity of potential behavioral manipulation genes and a possible major role for enterotoxins.</title>
        <authorList>
            <person name="De Bekker C."/>
            <person name="Evans H.C."/>
            <person name="Brachmann A."/>
            <person name="Hughes D.P."/>
        </authorList>
    </citation>
    <scope>NUCLEOTIDE SEQUENCE [LARGE SCALE GENOMIC DNA]</scope>
    <source>
        <strain evidence="4 5">Map16</strain>
    </source>
</reference>
<evidence type="ECO:0000259" key="2">
    <source>
        <dbReference type="Pfam" id="PF24173"/>
    </source>
</evidence>
<evidence type="ECO:0000313" key="5">
    <source>
        <dbReference type="Proteomes" id="UP000226431"/>
    </source>
</evidence>
<dbReference type="InterPro" id="IPR049362">
    <property type="entry name" value="TTI1_rpt"/>
</dbReference>
<accession>A0A2C5Z571</accession>
<dbReference type="InterPro" id="IPR016441">
    <property type="entry name" value="Tti1"/>
</dbReference>
<dbReference type="InterPro" id="IPR052587">
    <property type="entry name" value="TELO2-interacting_protein_1"/>
</dbReference>
<dbReference type="Pfam" id="PF24173">
    <property type="entry name" value="TPR_TTI1_N"/>
    <property type="match status" value="1"/>
</dbReference>
<comment type="caution">
    <text evidence="4">The sequence shown here is derived from an EMBL/GenBank/DDBJ whole genome shotgun (WGS) entry which is preliminary data.</text>
</comment>
<dbReference type="InterPro" id="IPR011989">
    <property type="entry name" value="ARM-like"/>
</dbReference>
<organism evidence="4 5">
    <name type="scientific">Ophiocordyceps camponoti-rufipedis</name>
    <dbReference type="NCBI Taxonomy" id="2004952"/>
    <lineage>
        <taxon>Eukaryota</taxon>
        <taxon>Fungi</taxon>
        <taxon>Dikarya</taxon>
        <taxon>Ascomycota</taxon>
        <taxon>Pezizomycotina</taxon>
        <taxon>Sordariomycetes</taxon>
        <taxon>Hypocreomycetidae</taxon>
        <taxon>Hypocreales</taxon>
        <taxon>Ophiocordycipitaceae</taxon>
        <taxon>Ophiocordyceps</taxon>
    </lineage>
</organism>
<proteinExistence type="predicted"/>
<dbReference type="SUPFAM" id="SSF48371">
    <property type="entry name" value="ARM repeat"/>
    <property type="match status" value="1"/>
</dbReference>
<dbReference type="OrthoDB" id="49511at2759"/>
<evidence type="ECO:0000259" key="3">
    <source>
        <dbReference type="Pfam" id="PF24181"/>
    </source>
</evidence>
<feature type="region of interest" description="Disordered" evidence="1">
    <location>
        <begin position="777"/>
        <end position="821"/>
    </location>
</feature>
<dbReference type="GO" id="GO:0005737">
    <property type="term" value="C:cytoplasm"/>
    <property type="evidence" value="ECO:0007669"/>
    <property type="project" value="TreeGrafter"/>
</dbReference>
<dbReference type="AlphaFoldDB" id="A0A2C5Z571"/>
<dbReference type="Pfam" id="PF21547">
    <property type="entry name" value="TTI1"/>
    <property type="match status" value="1"/>
</dbReference>
<feature type="compositionally biased region" description="Basic and acidic residues" evidence="1">
    <location>
        <begin position="806"/>
        <end position="818"/>
    </location>
</feature>
<dbReference type="InterPro" id="IPR057566">
    <property type="entry name" value="TPR_TTI1_N"/>
</dbReference>
<protein>
    <recommendedName>
        <fullName evidence="6">TEL2-interacting protein 1</fullName>
    </recommendedName>
</protein>
<dbReference type="InterPro" id="IPR057567">
    <property type="entry name" value="TPR_TTI1_C"/>
</dbReference>
<dbReference type="Gene3D" id="1.25.10.10">
    <property type="entry name" value="Leucine-rich Repeat Variant"/>
    <property type="match status" value="1"/>
</dbReference>
<dbReference type="Proteomes" id="UP000226431">
    <property type="component" value="Unassembled WGS sequence"/>
</dbReference>